<keyword evidence="4 7" id="KW-0547">Nucleotide-binding</keyword>
<dbReference type="InterPro" id="IPR011009">
    <property type="entry name" value="Kinase-like_dom_sf"/>
</dbReference>
<dbReference type="PROSITE" id="PS00107">
    <property type="entry name" value="PROTEIN_KINASE_ATP"/>
    <property type="match status" value="1"/>
</dbReference>
<evidence type="ECO:0000256" key="7">
    <source>
        <dbReference type="PROSITE-ProRule" id="PRU10141"/>
    </source>
</evidence>
<dbReference type="Gene3D" id="1.10.510.10">
    <property type="entry name" value="Transferase(Phosphotransferase) domain 1"/>
    <property type="match status" value="1"/>
</dbReference>
<feature type="region of interest" description="Disordered" evidence="9">
    <location>
        <begin position="51"/>
        <end position="83"/>
    </location>
</feature>
<accession>A0A8H7RX87</accession>
<feature type="region of interest" description="Disordered" evidence="9">
    <location>
        <begin position="1"/>
        <end position="34"/>
    </location>
</feature>
<organism evidence="12 13">
    <name type="scientific">Circinella minor</name>
    <dbReference type="NCBI Taxonomy" id="1195481"/>
    <lineage>
        <taxon>Eukaryota</taxon>
        <taxon>Fungi</taxon>
        <taxon>Fungi incertae sedis</taxon>
        <taxon>Mucoromycota</taxon>
        <taxon>Mucoromycotina</taxon>
        <taxon>Mucoromycetes</taxon>
        <taxon>Mucorales</taxon>
        <taxon>Lichtheimiaceae</taxon>
        <taxon>Circinella</taxon>
    </lineage>
</organism>
<dbReference type="EC" id="2.7.11.21" evidence="8"/>
<evidence type="ECO:0000313" key="12">
    <source>
        <dbReference type="EMBL" id="KAG2217561.1"/>
    </source>
</evidence>
<dbReference type="PROSITE" id="PS50078">
    <property type="entry name" value="POLO_BOX"/>
    <property type="match status" value="1"/>
</dbReference>
<dbReference type="PROSITE" id="PS50011">
    <property type="entry name" value="PROTEIN_KINASE_DOM"/>
    <property type="match status" value="1"/>
</dbReference>
<dbReference type="PANTHER" id="PTHR24345">
    <property type="entry name" value="SERINE/THREONINE-PROTEIN KINASE PLK"/>
    <property type="match status" value="1"/>
</dbReference>
<dbReference type="Gene3D" id="3.30.200.20">
    <property type="entry name" value="Phosphorylase Kinase, domain 1"/>
    <property type="match status" value="1"/>
</dbReference>
<keyword evidence="6 7" id="KW-0067">ATP-binding</keyword>
<feature type="non-terminal residue" evidence="12">
    <location>
        <position position="1"/>
    </location>
</feature>
<dbReference type="Gene3D" id="3.30.1120.30">
    <property type="entry name" value="POLO box domain"/>
    <property type="match status" value="1"/>
</dbReference>
<keyword evidence="3" id="KW-0677">Repeat</keyword>
<dbReference type="PROSITE" id="PS00108">
    <property type="entry name" value="PROTEIN_KINASE_ST"/>
    <property type="match status" value="1"/>
</dbReference>
<comment type="catalytic activity">
    <reaction evidence="8">
        <text>L-threonyl-[protein] + ATP = O-phospho-L-threonyl-[protein] + ADP + H(+)</text>
        <dbReference type="Rhea" id="RHEA:46608"/>
        <dbReference type="Rhea" id="RHEA-COMP:11060"/>
        <dbReference type="Rhea" id="RHEA-COMP:11605"/>
        <dbReference type="ChEBI" id="CHEBI:15378"/>
        <dbReference type="ChEBI" id="CHEBI:30013"/>
        <dbReference type="ChEBI" id="CHEBI:30616"/>
        <dbReference type="ChEBI" id="CHEBI:61977"/>
        <dbReference type="ChEBI" id="CHEBI:456216"/>
        <dbReference type="EC" id="2.7.11.21"/>
    </reaction>
</comment>
<dbReference type="SMART" id="SM00220">
    <property type="entry name" value="S_TKc"/>
    <property type="match status" value="1"/>
</dbReference>
<dbReference type="Pfam" id="PF00069">
    <property type="entry name" value="Pkinase"/>
    <property type="match status" value="1"/>
</dbReference>
<comment type="similarity">
    <text evidence="8">Belongs to the protein kinase superfamily. Ser/Thr protein kinase family. CDC5/Polo subfamily.</text>
</comment>
<evidence type="ECO:0000256" key="8">
    <source>
        <dbReference type="RuleBase" id="RU361162"/>
    </source>
</evidence>
<evidence type="ECO:0000259" key="11">
    <source>
        <dbReference type="PROSITE" id="PS50078"/>
    </source>
</evidence>
<evidence type="ECO:0000256" key="4">
    <source>
        <dbReference type="ARBA" id="ARBA00022741"/>
    </source>
</evidence>
<evidence type="ECO:0000256" key="5">
    <source>
        <dbReference type="ARBA" id="ARBA00022777"/>
    </source>
</evidence>
<evidence type="ECO:0000256" key="2">
    <source>
        <dbReference type="ARBA" id="ARBA00022679"/>
    </source>
</evidence>
<sequence>MYAQSGVNRYSTARQNENNNRKSTATTRIRNPIAAENKLGDLQVAIPDDLRRPLSQERQPLKANRQLTAPTNPFKQTNGPQGLKRTYNRGMHALGSGVPGIMKDKNNTQSYTKQRFLGEGGFARCYKVICPNGRFYAAKVISKSTILDEKNRTKLFAEISIHRSMNHRSIVRFINCFEDPRNVYLILELCENGTLVEMLRNRSKLTEPEVRFYLIQVLDACRYMHDNRVIHRDIKLSNTFLDKNMNVKMGDFGLAALLVDRNDRKKTICGTPNYIAPEILFEKTGHDYKVDMWSIGVLMYTLLVGKHPFQQSEVKYIYKRIRANEEKPSYKLPAHLGDNAKDLITKLLVNEPSQRLSVPEVLSHDFFQKGFLPSKIPVTALHRIPSDEELYTTSPPTNIMRSPGRAGEALRDAIDANRSYVDRRPLGELKIMEGMYNNSNEYEVIPDSRVLFPGRPVYKDKNAYDSSKKRSVAVENEPRKRRDIENIEPIIKNDTRVATPPPSPLKTREKSKVSILETMVRVLTESLEEAKAKEISNITGQPIQDMDWTPSDIFMDKWVNFTAKYGLFYSLTDNTRGVFFTDATTLLTKDNEIYYYIDHEKTPMVKQEYDKSELTEGHRKKLCLLLKFKEHMDTKLAPPAENMPASINITDRWIYLSRYIITSRAAIFRFTNGVVQ</sequence>
<dbReference type="GO" id="GO:0005524">
    <property type="term" value="F:ATP binding"/>
    <property type="evidence" value="ECO:0007669"/>
    <property type="project" value="UniProtKB-UniRule"/>
</dbReference>
<dbReference type="SUPFAM" id="SSF56112">
    <property type="entry name" value="Protein kinase-like (PK-like)"/>
    <property type="match status" value="1"/>
</dbReference>
<dbReference type="Proteomes" id="UP000646827">
    <property type="component" value="Unassembled WGS sequence"/>
</dbReference>
<gene>
    <name evidence="12" type="ORF">INT45_006728</name>
</gene>
<feature type="compositionally biased region" description="Polar residues" evidence="9">
    <location>
        <begin position="1"/>
        <end position="29"/>
    </location>
</feature>
<evidence type="ECO:0000256" key="9">
    <source>
        <dbReference type="SAM" id="MobiDB-lite"/>
    </source>
</evidence>
<dbReference type="GO" id="GO:0000776">
    <property type="term" value="C:kinetochore"/>
    <property type="evidence" value="ECO:0007669"/>
    <property type="project" value="TreeGrafter"/>
</dbReference>
<dbReference type="GO" id="GO:0000922">
    <property type="term" value="C:spindle pole"/>
    <property type="evidence" value="ECO:0007669"/>
    <property type="project" value="TreeGrafter"/>
</dbReference>
<feature type="domain" description="POLO box" evidence="11">
    <location>
        <begin position="554"/>
        <end position="634"/>
    </location>
</feature>
<proteinExistence type="inferred from homology"/>
<keyword evidence="2 8" id="KW-0808">Transferase</keyword>
<dbReference type="GO" id="GO:0007052">
    <property type="term" value="P:mitotic spindle organization"/>
    <property type="evidence" value="ECO:0007669"/>
    <property type="project" value="TreeGrafter"/>
</dbReference>
<dbReference type="InterPro" id="IPR036947">
    <property type="entry name" value="POLO_box_dom_sf"/>
</dbReference>
<evidence type="ECO:0000256" key="6">
    <source>
        <dbReference type="ARBA" id="ARBA00022840"/>
    </source>
</evidence>
<name>A0A8H7RX87_9FUNG</name>
<evidence type="ECO:0000313" key="13">
    <source>
        <dbReference type="Proteomes" id="UP000646827"/>
    </source>
</evidence>
<dbReference type="InterPro" id="IPR000959">
    <property type="entry name" value="POLO_box_dom"/>
</dbReference>
<evidence type="ECO:0000256" key="1">
    <source>
        <dbReference type="ARBA" id="ARBA00022527"/>
    </source>
</evidence>
<dbReference type="GO" id="GO:0005737">
    <property type="term" value="C:cytoplasm"/>
    <property type="evidence" value="ECO:0007669"/>
    <property type="project" value="TreeGrafter"/>
</dbReference>
<dbReference type="FunFam" id="1.10.510.10:FF:000571">
    <property type="entry name" value="Maternal embryonic leucine zipper kinase"/>
    <property type="match status" value="1"/>
</dbReference>
<dbReference type="PANTHER" id="PTHR24345:SF0">
    <property type="entry name" value="CELL CYCLE SERINE_THREONINE-PROTEIN KINASE CDC5_MSD2"/>
    <property type="match status" value="1"/>
</dbReference>
<reference evidence="12 13" key="1">
    <citation type="submission" date="2020-12" db="EMBL/GenBank/DDBJ databases">
        <title>Metabolic potential, ecology and presence of endohyphal bacteria is reflected in genomic diversity of Mucoromycotina.</title>
        <authorList>
            <person name="Muszewska A."/>
            <person name="Okrasinska A."/>
            <person name="Steczkiewicz K."/>
            <person name="Drgas O."/>
            <person name="Orlowska M."/>
            <person name="Perlinska-Lenart U."/>
            <person name="Aleksandrzak-Piekarczyk T."/>
            <person name="Szatraj K."/>
            <person name="Zielenkiewicz U."/>
            <person name="Pilsyk S."/>
            <person name="Malc E."/>
            <person name="Mieczkowski P."/>
            <person name="Kruszewska J.S."/>
            <person name="Biernat P."/>
            <person name="Pawlowska J."/>
        </authorList>
    </citation>
    <scope>NUCLEOTIDE SEQUENCE [LARGE SCALE GENOMIC DNA]</scope>
    <source>
        <strain evidence="12 13">CBS 142.35</strain>
    </source>
</reference>
<dbReference type="EMBL" id="JAEPRB010000289">
    <property type="protein sequence ID" value="KAG2217561.1"/>
    <property type="molecule type" value="Genomic_DNA"/>
</dbReference>
<feature type="binding site" evidence="7">
    <location>
        <position position="139"/>
    </location>
    <ligand>
        <name>ATP</name>
        <dbReference type="ChEBI" id="CHEBI:30616"/>
    </ligand>
</feature>
<comment type="caution">
    <text evidence="12">The sequence shown here is derived from an EMBL/GenBank/DDBJ whole genome shotgun (WGS) entry which is preliminary data.</text>
</comment>
<dbReference type="CDD" id="cd14099">
    <property type="entry name" value="STKc_PLK"/>
    <property type="match status" value="1"/>
</dbReference>
<feature type="compositionally biased region" description="Polar residues" evidence="9">
    <location>
        <begin position="65"/>
        <end position="80"/>
    </location>
</feature>
<dbReference type="Pfam" id="PF00659">
    <property type="entry name" value="POLO_box"/>
    <property type="match status" value="1"/>
</dbReference>
<protein>
    <recommendedName>
        <fullName evidence="8">Serine/threonine-protein kinase</fullName>
        <ecNumber evidence="8">2.7.11.21</ecNumber>
    </recommendedName>
</protein>
<keyword evidence="1 8" id="KW-0723">Serine/threonine-protein kinase</keyword>
<dbReference type="GO" id="GO:0005634">
    <property type="term" value="C:nucleus"/>
    <property type="evidence" value="ECO:0007669"/>
    <property type="project" value="TreeGrafter"/>
</dbReference>
<dbReference type="InterPro" id="IPR008271">
    <property type="entry name" value="Ser/Thr_kinase_AS"/>
</dbReference>
<evidence type="ECO:0000259" key="10">
    <source>
        <dbReference type="PROSITE" id="PS50011"/>
    </source>
</evidence>
<dbReference type="FunFam" id="3.30.200.20:FF:000091">
    <property type="entry name" value="Serine/threonine-protein kinase PLK"/>
    <property type="match status" value="1"/>
</dbReference>
<dbReference type="GO" id="GO:0005816">
    <property type="term" value="C:spindle pole body"/>
    <property type="evidence" value="ECO:0007669"/>
    <property type="project" value="TreeGrafter"/>
</dbReference>
<dbReference type="AlphaFoldDB" id="A0A8H7RX87"/>
<keyword evidence="5 8" id="KW-0418">Kinase</keyword>
<dbReference type="InterPro" id="IPR017441">
    <property type="entry name" value="Protein_kinase_ATP_BS"/>
</dbReference>
<dbReference type="InterPro" id="IPR000719">
    <property type="entry name" value="Prot_kinase_dom"/>
</dbReference>
<dbReference type="OrthoDB" id="408964at2759"/>
<dbReference type="GO" id="GO:0004674">
    <property type="term" value="F:protein serine/threonine kinase activity"/>
    <property type="evidence" value="ECO:0007669"/>
    <property type="project" value="UniProtKB-KW"/>
</dbReference>
<evidence type="ECO:0000256" key="3">
    <source>
        <dbReference type="ARBA" id="ARBA00022737"/>
    </source>
</evidence>
<keyword evidence="13" id="KW-1185">Reference proteome</keyword>
<dbReference type="SUPFAM" id="SSF82615">
    <property type="entry name" value="Polo-box domain"/>
    <property type="match status" value="1"/>
</dbReference>
<feature type="domain" description="Protein kinase" evidence="10">
    <location>
        <begin position="111"/>
        <end position="367"/>
    </location>
</feature>